<dbReference type="Proteomes" id="UP000015106">
    <property type="component" value="Chromosome 5"/>
</dbReference>
<keyword evidence="6" id="KW-1185">Reference proteome</keyword>
<reference evidence="5" key="2">
    <citation type="submission" date="2018-03" db="EMBL/GenBank/DDBJ databases">
        <title>The Triticum urartu genome reveals the dynamic nature of wheat genome evolution.</title>
        <authorList>
            <person name="Ling H."/>
            <person name="Ma B."/>
            <person name="Shi X."/>
            <person name="Liu H."/>
            <person name="Dong L."/>
            <person name="Sun H."/>
            <person name="Cao Y."/>
            <person name="Gao Q."/>
            <person name="Zheng S."/>
            <person name="Li Y."/>
            <person name="Yu Y."/>
            <person name="Du H."/>
            <person name="Qi M."/>
            <person name="Li Y."/>
            <person name="Yu H."/>
            <person name="Cui Y."/>
            <person name="Wang N."/>
            <person name="Chen C."/>
            <person name="Wu H."/>
            <person name="Zhao Y."/>
            <person name="Zhang J."/>
            <person name="Li Y."/>
            <person name="Zhou W."/>
            <person name="Zhang B."/>
            <person name="Hu W."/>
            <person name="Eijk M."/>
            <person name="Tang J."/>
            <person name="Witsenboer H."/>
            <person name="Zhao S."/>
            <person name="Li Z."/>
            <person name="Zhang A."/>
            <person name="Wang D."/>
            <person name="Liang C."/>
        </authorList>
    </citation>
    <scope>NUCLEOTIDE SEQUENCE [LARGE SCALE GENOMIC DNA]</scope>
    <source>
        <strain evidence="5">cv. G1812</strain>
    </source>
</reference>
<reference evidence="6" key="1">
    <citation type="journal article" date="2013" name="Nature">
        <title>Draft genome of the wheat A-genome progenitor Triticum urartu.</title>
        <authorList>
            <person name="Ling H.Q."/>
            <person name="Zhao S."/>
            <person name="Liu D."/>
            <person name="Wang J."/>
            <person name="Sun H."/>
            <person name="Zhang C."/>
            <person name="Fan H."/>
            <person name="Li D."/>
            <person name="Dong L."/>
            <person name="Tao Y."/>
            <person name="Gao C."/>
            <person name="Wu H."/>
            <person name="Li Y."/>
            <person name="Cui Y."/>
            <person name="Guo X."/>
            <person name="Zheng S."/>
            <person name="Wang B."/>
            <person name="Yu K."/>
            <person name="Liang Q."/>
            <person name="Yang W."/>
            <person name="Lou X."/>
            <person name="Chen J."/>
            <person name="Feng M."/>
            <person name="Jian J."/>
            <person name="Zhang X."/>
            <person name="Luo G."/>
            <person name="Jiang Y."/>
            <person name="Liu J."/>
            <person name="Wang Z."/>
            <person name="Sha Y."/>
            <person name="Zhang B."/>
            <person name="Wu H."/>
            <person name="Tang D."/>
            <person name="Shen Q."/>
            <person name="Xue P."/>
            <person name="Zou S."/>
            <person name="Wang X."/>
            <person name="Liu X."/>
            <person name="Wang F."/>
            <person name="Yang Y."/>
            <person name="An X."/>
            <person name="Dong Z."/>
            <person name="Zhang K."/>
            <person name="Zhang X."/>
            <person name="Luo M.C."/>
            <person name="Dvorak J."/>
            <person name="Tong Y."/>
            <person name="Wang J."/>
            <person name="Yang H."/>
            <person name="Li Z."/>
            <person name="Wang D."/>
            <person name="Zhang A."/>
            <person name="Wang J."/>
        </authorList>
    </citation>
    <scope>NUCLEOTIDE SEQUENCE</scope>
    <source>
        <strain evidence="6">cv. G1812</strain>
    </source>
</reference>
<dbReference type="InterPro" id="IPR012580">
    <property type="entry name" value="NUC153"/>
</dbReference>
<name>A0A8R7Q8G1_TRIUA</name>
<evidence type="ECO:0000313" key="6">
    <source>
        <dbReference type="Proteomes" id="UP000015106"/>
    </source>
</evidence>
<protein>
    <recommendedName>
        <fullName evidence="4">NUC153 domain-containing protein</fullName>
    </recommendedName>
</protein>
<organism evidence="5 6">
    <name type="scientific">Triticum urartu</name>
    <name type="common">Red wild einkorn</name>
    <name type="synonym">Crithodium urartu</name>
    <dbReference type="NCBI Taxonomy" id="4572"/>
    <lineage>
        <taxon>Eukaryota</taxon>
        <taxon>Viridiplantae</taxon>
        <taxon>Streptophyta</taxon>
        <taxon>Embryophyta</taxon>
        <taxon>Tracheophyta</taxon>
        <taxon>Spermatophyta</taxon>
        <taxon>Magnoliopsida</taxon>
        <taxon>Liliopsida</taxon>
        <taxon>Poales</taxon>
        <taxon>Poaceae</taxon>
        <taxon>BOP clade</taxon>
        <taxon>Pooideae</taxon>
        <taxon>Triticodae</taxon>
        <taxon>Triticeae</taxon>
        <taxon>Triticinae</taxon>
        <taxon>Triticum</taxon>
    </lineage>
</organism>
<dbReference type="Pfam" id="PF08159">
    <property type="entry name" value="NUC153"/>
    <property type="match status" value="1"/>
</dbReference>
<evidence type="ECO:0000259" key="4">
    <source>
        <dbReference type="Pfam" id="PF08159"/>
    </source>
</evidence>
<comment type="subcellular location">
    <subcellularLocation>
        <location evidence="1">Nucleus</location>
        <location evidence="1">Nucleolus</location>
    </subcellularLocation>
</comment>
<evidence type="ECO:0000256" key="2">
    <source>
        <dbReference type="ARBA" id="ARBA00023242"/>
    </source>
</evidence>
<evidence type="ECO:0000256" key="1">
    <source>
        <dbReference type="ARBA" id="ARBA00004604"/>
    </source>
</evidence>
<sequence length="70" mass="7943">MLTNHLYALDPTNPQFKRSAIFMRKQARKKGAHADEGTLDSEPPMEEPPLGNPDDASSKKMNRKHRGVRK</sequence>
<reference evidence="5" key="3">
    <citation type="submission" date="2022-06" db="UniProtKB">
        <authorList>
            <consortium name="EnsemblPlants"/>
        </authorList>
    </citation>
    <scope>IDENTIFICATION</scope>
</reference>
<dbReference type="EnsemblPlants" id="TuG1812G0500000540.01.T01">
    <property type="protein sequence ID" value="TuG1812G0500000540.01.T01"/>
    <property type="gene ID" value="TuG1812G0500000540.01"/>
</dbReference>
<dbReference type="AlphaFoldDB" id="A0A8R7Q8G1"/>
<dbReference type="GO" id="GO:0005730">
    <property type="term" value="C:nucleolus"/>
    <property type="evidence" value="ECO:0007669"/>
    <property type="project" value="UniProtKB-SubCell"/>
</dbReference>
<feature type="domain" description="NUC153" evidence="4">
    <location>
        <begin position="1"/>
        <end position="18"/>
    </location>
</feature>
<evidence type="ECO:0000313" key="5">
    <source>
        <dbReference type="EnsemblPlants" id="TuG1812G0500000540.01.T01"/>
    </source>
</evidence>
<dbReference type="Gramene" id="TuG1812G0500000540.01.T01">
    <property type="protein sequence ID" value="TuG1812G0500000540.01.T01"/>
    <property type="gene ID" value="TuG1812G0500000540.01"/>
</dbReference>
<keyword evidence="2" id="KW-0539">Nucleus</keyword>
<proteinExistence type="predicted"/>
<evidence type="ECO:0000256" key="3">
    <source>
        <dbReference type="SAM" id="MobiDB-lite"/>
    </source>
</evidence>
<accession>A0A8R7Q8G1</accession>
<feature type="compositionally biased region" description="Basic residues" evidence="3">
    <location>
        <begin position="60"/>
        <end position="70"/>
    </location>
</feature>
<feature type="region of interest" description="Disordered" evidence="3">
    <location>
        <begin position="23"/>
        <end position="70"/>
    </location>
</feature>